<evidence type="ECO:0000313" key="3">
    <source>
        <dbReference type="Proteomes" id="UP000663671"/>
    </source>
</evidence>
<feature type="non-terminal residue" evidence="2">
    <location>
        <position position="1"/>
    </location>
</feature>
<gene>
    <name evidence="2" type="ORF">I7I51_02699</name>
</gene>
<name>A0A8A1MPE2_AJECA</name>
<evidence type="ECO:0000313" key="2">
    <source>
        <dbReference type="EMBL" id="QSS66512.1"/>
    </source>
</evidence>
<sequence length="78" mass="8346">RAGRAAPTPSRLLPDSGPRTKSNLPVEGSPLLSSKVMTHARSIQKRPRGPSRSTVFLEWTPNNRTSLISPSAPPSTTS</sequence>
<feature type="compositionally biased region" description="Polar residues" evidence="1">
    <location>
        <begin position="60"/>
        <end position="78"/>
    </location>
</feature>
<protein>
    <submittedName>
        <fullName evidence="2">Kinesin heavy chain</fullName>
    </submittedName>
</protein>
<feature type="region of interest" description="Disordered" evidence="1">
    <location>
        <begin position="1"/>
        <end position="78"/>
    </location>
</feature>
<dbReference type="EMBL" id="CP069116">
    <property type="protein sequence ID" value="QSS66512.1"/>
    <property type="molecule type" value="Genomic_DNA"/>
</dbReference>
<dbReference type="VEuPathDB" id="FungiDB:I7I51_02699"/>
<accession>A0A8A1MPE2</accession>
<dbReference type="Proteomes" id="UP000663671">
    <property type="component" value="Chromosome 6"/>
</dbReference>
<organism evidence="2 3">
    <name type="scientific">Ajellomyces capsulatus</name>
    <name type="common">Darling's disease fungus</name>
    <name type="synonym">Histoplasma capsulatum</name>
    <dbReference type="NCBI Taxonomy" id="5037"/>
    <lineage>
        <taxon>Eukaryota</taxon>
        <taxon>Fungi</taxon>
        <taxon>Dikarya</taxon>
        <taxon>Ascomycota</taxon>
        <taxon>Pezizomycotina</taxon>
        <taxon>Eurotiomycetes</taxon>
        <taxon>Eurotiomycetidae</taxon>
        <taxon>Onygenales</taxon>
        <taxon>Ajellomycetaceae</taxon>
        <taxon>Histoplasma</taxon>
    </lineage>
</organism>
<dbReference type="AlphaFoldDB" id="A0A8A1MPE2"/>
<reference evidence="2" key="1">
    <citation type="submission" date="2021-01" db="EMBL/GenBank/DDBJ databases">
        <title>Chromosome-level genome assembly of a human fungal pathogen reveals clustering of transcriptionally co-regulated genes.</title>
        <authorList>
            <person name="Voorhies M."/>
            <person name="Cohen S."/>
            <person name="Shea T.P."/>
            <person name="Petrus S."/>
            <person name="Munoz J.F."/>
            <person name="Poplawski S."/>
            <person name="Goldman W.E."/>
            <person name="Michael T."/>
            <person name="Cuomo C.A."/>
            <person name="Sil A."/>
            <person name="Beyhan S."/>
        </authorList>
    </citation>
    <scope>NUCLEOTIDE SEQUENCE</scope>
    <source>
        <strain evidence="2">WU24</strain>
    </source>
</reference>
<proteinExistence type="predicted"/>
<evidence type="ECO:0000256" key="1">
    <source>
        <dbReference type="SAM" id="MobiDB-lite"/>
    </source>
</evidence>